<feature type="compositionally biased region" description="Basic residues" evidence="1">
    <location>
        <begin position="161"/>
        <end position="172"/>
    </location>
</feature>
<feature type="non-terminal residue" evidence="2">
    <location>
        <position position="1"/>
    </location>
</feature>
<sequence>RRSSIPSRRNSINNSGDELRSSLNALKNYVDEQTTSFYRQNNRSSVRESPINSVKQYTPTRGFSSTQWKSERFPEYMSRDMLLSSLRFPSNSNINNLYENAKSHVLSQIIRNSPIPENICERESSVRLLSSKERTLRHHSRQRKLALESDSSSDTEQRTEFRKRKLRKRQRKKSNDEDK</sequence>
<gene>
    <name evidence="2" type="ORF">NOO_LOCUS7989</name>
</gene>
<accession>A0A3P6TIK0</accession>
<dbReference type="OrthoDB" id="5864871at2759"/>
<dbReference type="AlphaFoldDB" id="A0A3P6TIK0"/>
<protein>
    <submittedName>
        <fullName evidence="2">Uncharacterized protein</fullName>
    </submittedName>
</protein>
<dbReference type="EMBL" id="UYRW01003105">
    <property type="protein sequence ID" value="VDK87952.1"/>
    <property type="molecule type" value="Genomic_DNA"/>
</dbReference>
<organism evidence="2 3">
    <name type="scientific">Onchocerca ochengi</name>
    <name type="common">Filarial nematode worm</name>
    <dbReference type="NCBI Taxonomy" id="42157"/>
    <lineage>
        <taxon>Eukaryota</taxon>
        <taxon>Metazoa</taxon>
        <taxon>Ecdysozoa</taxon>
        <taxon>Nematoda</taxon>
        <taxon>Chromadorea</taxon>
        <taxon>Rhabditida</taxon>
        <taxon>Spirurina</taxon>
        <taxon>Spiruromorpha</taxon>
        <taxon>Filarioidea</taxon>
        <taxon>Onchocercidae</taxon>
        <taxon>Onchocerca</taxon>
    </lineage>
</organism>
<name>A0A3P6TIK0_ONCOC</name>
<evidence type="ECO:0000256" key="1">
    <source>
        <dbReference type="SAM" id="MobiDB-lite"/>
    </source>
</evidence>
<feature type="region of interest" description="Disordered" evidence="1">
    <location>
        <begin position="134"/>
        <end position="179"/>
    </location>
</feature>
<feature type="compositionally biased region" description="Basic residues" evidence="1">
    <location>
        <begin position="135"/>
        <end position="144"/>
    </location>
</feature>
<keyword evidence="3" id="KW-1185">Reference proteome</keyword>
<reference evidence="2 3" key="1">
    <citation type="submission" date="2018-08" db="EMBL/GenBank/DDBJ databases">
        <authorList>
            <person name="Laetsch R D."/>
            <person name="Stevens L."/>
            <person name="Kumar S."/>
            <person name="Blaxter L. M."/>
        </authorList>
    </citation>
    <scope>NUCLEOTIDE SEQUENCE [LARGE SCALE GENOMIC DNA]</scope>
</reference>
<dbReference type="Proteomes" id="UP000271087">
    <property type="component" value="Unassembled WGS sequence"/>
</dbReference>
<proteinExistence type="predicted"/>
<evidence type="ECO:0000313" key="2">
    <source>
        <dbReference type="EMBL" id="VDK87952.1"/>
    </source>
</evidence>
<evidence type="ECO:0000313" key="3">
    <source>
        <dbReference type="Proteomes" id="UP000271087"/>
    </source>
</evidence>